<evidence type="ECO:0000256" key="5">
    <source>
        <dbReference type="SAM" id="MobiDB-lite"/>
    </source>
</evidence>
<dbReference type="NCBIfam" id="TIGR01352">
    <property type="entry name" value="tonB_Cterm"/>
    <property type="match status" value="1"/>
</dbReference>
<dbReference type="eggNOG" id="COG0810">
    <property type="taxonomic scope" value="Bacteria"/>
</dbReference>
<accession>F5RI89</accession>
<evidence type="ECO:0000313" key="7">
    <source>
        <dbReference type="EMBL" id="EGK70071.1"/>
    </source>
</evidence>
<evidence type="ECO:0000256" key="6">
    <source>
        <dbReference type="SAM" id="Phobius"/>
    </source>
</evidence>
<comment type="caution">
    <text evidence="7">The sequence shown here is derived from an EMBL/GenBank/DDBJ whole genome shotgun (WGS) entry which is preliminary data.</text>
</comment>
<dbReference type="OrthoDB" id="9154019at2"/>
<organism evidence="7 8">
    <name type="scientific">Methyloversatilis universalis (strain ATCC BAA-1314 / DSM 25237 / JCM 13912 / CCUG 52030 / FAM5)</name>
    <dbReference type="NCBI Taxonomy" id="1000565"/>
    <lineage>
        <taxon>Bacteria</taxon>
        <taxon>Pseudomonadati</taxon>
        <taxon>Pseudomonadota</taxon>
        <taxon>Betaproteobacteria</taxon>
        <taxon>Nitrosomonadales</taxon>
        <taxon>Sterolibacteriaceae</taxon>
        <taxon>Methyloversatilis</taxon>
    </lineage>
</organism>
<feature type="compositionally biased region" description="Basic and acidic residues" evidence="5">
    <location>
        <begin position="68"/>
        <end position="88"/>
    </location>
</feature>
<dbReference type="RefSeq" id="WP_008064895.1">
    <property type="nucleotide sequence ID" value="NZ_AFHG01000059.1"/>
</dbReference>
<dbReference type="Gene3D" id="3.30.1150.10">
    <property type="match status" value="1"/>
</dbReference>
<dbReference type="STRING" id="1000565.METUNv1_04039"/>
<keyword evidence="7" id="KW-0675">Receptor</keyword>
<evidence type="ECO:0000256" key="3">
    <source>
        <dbReference type="ARBA" id="ARBA00022989"/>
    </source>
</evidence>
<evidence type="ECO:0000256" key="2">
    <source>
        <dbReference type="ARBA" id="ARBA00022692"/>
    </source>
</evidence>
<evidence type="ECO:0000256" key="1">
    <source>
        <dbReference type="ARBA" id="ARBA00004167"/>
    </source>
</evidence>
<gene>
    <name evidence="7" type="ORF">METUNv1_04039</name>
</gene>
<feature type="region of interest" description="Disordered" evidence="5">
    <location>
        <begin position="48"/>
        <end position="96"/>
    </location>
</feature>
<feature type="transmembrane region" description="Helical" evidence="6">
    <location>
        <begin position="17"/>
        <end position="37"/>
    </location>
</feature>
<reference evidence="7 8" key="1">
    <citation type="journal article" date="2011" name="J. Bacteriol.">
        <title>Genome sequence of Methyloversatilis universalis FAM5T, a methylotrophic representative of the order Rhodocyclales.</title>
        <authorList>
            <person name="Kittichotirat W."/>
            <person name="Good N.M."/>
            <person name="Hall R."/>
            <person name="Bringel F."/>
            <person name="Lajus A."/>
            <person name="Medigue C."/>
            <person name="Smalley N.E."/>
            <person name="Beck D."/>
            <person name="Bumgarner R."/>
            <person name="Vuilleumier S."/>
            <person name="Kalyuzhnaya M.G."/>
        </authorList>
    </citation>
    <scope>NUCLEOTIDE SEQUENCE [LARGE SCALE GENOMIC DNA]</scope>
    <source>
        <strain evidence="8">ATCC BAA-1314 / JCM 13912 / FAM5</strain>
    </source>
</reference>
<keyword evidence="2 6" id="KW-0812">Transmembrane</keyword>
<dbReference type="AlphaFoldDB" id="F5RI89"/>
<keyword evidence="8" id="KW-1185">Reference proteome</keyword>
<keyword evidence="3 6" id="KW-1133">Transmembrane helix</keyword>
<dbReference type="EMBL" id="AFHG01000059">
    <property type="protein sequence ID" value="EGK70071.1"/>
    <property type="molecule type" value="Genomic_DNA"/>
</dbReference>
<evidence type="ECO:0000256" key="4">
    <source>
        <dbReference type="ARBA" id="ARBA00023136"/>
    </source>
</evidence>
<dbReference type="SUPFAM" id="SSF74653">
    <property type="entry name" value="TolA/TonB C-terminal domain"/>
    <property type="match status" value="1"/>
</dbReference>
<name>F5RI89_METUF</name>
<evidence type="ECO:0000313" key="8">
    <source>
        <dbReference type="Proteomes" id="UP000005019"/>
    </source>
</evidence>
<dbReference type="InterPro" id="IPR006260">
    <property type="entry name" value="TonB/TolA_C"/>
</dbReference>
<comment type="subcellular location">
    <subcellularLocation>
        <location evidence="1">Membrane</location>
        <topology evidence="1">Single-pass membrane protein</topology>
    </subcellularLocation>
</comment>
<sequence length="234" mass="25135">MGALAEDSVELSRGARALRFVALAVGVALLVAAGMWLKDLFSKPSAPTRQVTKISIIPDTPPPPPPPPKEEKRPEPKETKEVKVEQPKPVEAPPQQAEQLKMEGAAGDGPSPFAAGSVANEYKGGDVGTTVGGAPQVKSNRMQFAFFTSALQRHIQDELARNKDIKQLDYRVPVAIWLARDGSVQRAELAGSTGDDRTDAALTAALAQMRPFREAPPADMPQPVRLRISNRMTG</sequence>
<keyword evidence="4 6" id="KW-0472">Membrane</keyword>
<protein>
    <submittedName>
        <fullName evidence="7">TonB-dependent receptor</fullName>
    </submittedName>
</protein>
<dbReference type="Pfam" id="PF13103">
    <property type="entry name" value="TonB_2"/>
    <property type="match status" value="1"/>
</dbReference>
<dbReference type="GO" id="GO:0016020">
    <property type="term" value="C:membrane"/>
    <property type="evidence" value="ECO:0007669"/>
    <property type="project" value="UniProtKB-SubCell"/>
</dbReference>
<proteinExistence type="predicted"/>
<dbReference type="Proteomes" id="UP000005019">
    <property type="component" value="Unassembled WGS sequence"/>
</dbReference>